<dbReference type="SMART" id="SM00267">
    <property type="entry name" value="GGDEF"/>
    <property type="match status" value="1"/>
</dbReference>
<dbReference type="InterPro" id="IPR035919">
    <property type="entry name" value="EAL_sf"/>
</dbReference>
<feature type="domain" description="PAS" evidence="3">
    <location>
        <begin position="891"/>
        <end position="957"/>
    </location>
</feature>
<dbReference type="SUPFAM" id="SSF55073">
    <property type="entry name" value="Nucleotide cyclase"/>
    <property type="match status" value="1"/>
</dbReference>
<evidence type="ECO:0000313" key="7">
    <source>
        <dbReference type="EMBL" id="ACJ29845.1"/>
    </source>
</evidence>
<dbReference type="eggNOG" id="COG5001">
    <property type="taxonomic scope" value="Bacteria"/>
</dbReference>
<dbReference type="PANTHER" id="PTHR33121">
    <property type="entry name" value="CYCLIC DI-GMP PHOSPHODIESTERASE PDEF"/>
    <property type="match status" value="1"/>
</dbReference>
<dbReference type="InterPro" id="IPR015943">
    <property type="entry name" value="WD40/YVTN_repeat-like_dom_sf"/>
</dbReference>
<keyword evidence="2" id="KW-0973">c-di-GMP</keyword>
<dbReference type="InterPro" id="IPR001633">
    <property type="entry name" value="EAL_dom"/>
</dbReference>
<dbReference type="PANTHER" id="PTHR33121:SF79">
    <property type="entry name" value="CYCLIC DI-GMP PHOSPHODIESTERASE PDED-RELATED"/>
    <property type="match status" value="1"/>
</dbReference>
<dbReference type="Pfam" id="PF00563">
    <property type="entry name" value="EAL"/>
    <property type="match status" value="1"/>
</dbReference>
<dbReference type="NCBIfam" id="TIGR00254">
    <property type="entry name" value="GGDEF"/>
    <property type="match status" value="1"/>
</dbReference>
<dbReference type="InterPro" id="IPR013655">
    <property type="entry name" value="PAS_fold_3"/>
</dbReference>
<dbReference type="Pfam" id="PF07494">
    <property type="entry name" value="Reg_prop"/>
    <property type="match status" value="1"/>
</dbReference>
<dbReference type="PROSITE" id="PS50112">
    <property type="entry name" value="PAS"/>
    <property type="match status" value="1"/>
</dbReference>
<dbReference type="SUPFAM" id="SSF50998">
    <property type="entry name" value="Quinoprotein alcohol dehydrogenase-like"/>
    <property type="match status" value="1"/>
</dbReference>
<feature type="domain" description="PAC" evidence="4">
    <location>
        <begin position="961"/>
        <end position="1013"/>
    </location>
</feature>
<dbReference type="InterPro" id="IPR013783">
    <property type="entry name" value="Ig-like_fold"/>
</dbReference>
<dbReference type="SUPFAM" id="SSF55785">
    <property type="entry name" value="PYP-like sensor domain (PAS domain)"/>
    <property type="match status" value="2"/>
</dbReference>
<protein>
    <recommendedName>
        <fullName evidence="1">cyclic-guanylate-specific phosphodiesterase</fullName>
        <ecNumber evidence="1">3.1.4.52</ecNumber>
    </recommendedName>
</protein>
<evidence type="ECO:0000313" key="8">
    <source>
        <dbReference type="Proteomes" id="UP000000753"/>
    </source>
</evidence>
<dbReference type="Pfam" id="PF13426">
    <property type="entry name" value="PAS_9"/>
    <property type="match status" value="1"/>
</dbReference>
<evidence type="ECO:0000259" key="6">
    <source>
        <dbReference type="PROSITE" id="PS50887"/>
    </source>
</evidence>
<dbReference type="InterPro" id="IPR043128">
    <property type="entry name" value="Rev_trsase/Diguanyl_cyclase"/>
</dbReference>
<dbReference type="InterPro" id="IPR011047">
    <property type="entry name" value="Quinoprotein_ADH-like_sf"/>
</dbReference>
<dbReference type="SUPFAM" id="SSF141868">
    <property type="entry name" value="EAL domain-like"/>
    <property type="match status" value="1"/>
</dbReference>
<dbReference type="CDD" id="cd01949">
    <property type="entry name" value="GGDEF"/>
    <property type="match status" value="1"/>
</dbReference>
<dbReference type="Gene3D" id="3.20.20.450">
    <property type="entry name" value="EAL domain"/>
    <property type="match status" value="1"/>
</dbReference>
<dbReference type="Pfam" id="PF07495">
    <property type="entry name" value="Y_Y_Y"/>
    <property type="match status" value="1"/>
</dbReference>
<feature type="domain" description="PAC" evidence="4">
    <location>
        <begin position="841"/>
        <end position="894"/>
    </location>
</feature>
<name>B8CPY2_SHEPW</name>
<dbReference type="Pfam" id="PF00990">
    <property type="entry name" value="GGDEF"/>
    <property type="match status" value="1"/>
</dbReference>
<dbReference type="SMART" id="SM00091">
    <property type="entry name" value="PAS"/>
    <property type="match status" value="1"/>
</dbReference>
<dbReference type="SUPFAM" id="SSF69322">
    <property type="entry name" value="Tricorn protease domain 2"/>
    <property type="match status" value="1"/>
</dbReference>
<dbReference type="Gene3D" id="3.30.70.270">
    <property type="match status" value="1"/>
</dbReference>
<dbReference type="PROSITE" id="PS50883">
    <property type="entry name" value="EAL"/>
    <property type="match status" value="1"/>
</dbReference>
<dbReference type="Proteomes" id="UP000000753">
    <property type="component" value="Chromosome"/>
</dbReference>
<dbReference type="EMBL" id="CP000472">
    <property type="protein sequence ID" value="ACJ29845.1"/>
    <property type="molecule type" value="Genomic_DNA"/>
</dbReference>
<dbReference type="PROSITE" id="PS50113">
    <property type="entry name" value="PAC"/>
    <property type="match status" value="2"/>
</dbReference>
<dbReference type="PROSITE" id="PS50887">
    <property type="entry name" value="GGDEF"/>
    <property type="match status" value="1"/>
</dbReference>
<organism evidence="7 8">
    <name type="scientific">Shewanella piezotolerans (strain WP3 / JCM 13877)</name>
    <dbReference type="NCBI Taxonomy" id="225849"/>
    <lineage>
        <taxon>Bacteria</taxon>
        <taxon>Pseudomonadati</taxon>
        <taxon>Pseudomonadota</taxon>
        <taxon>Gammaproteobacteria</taxon>
        <taxon>Alteromonadales</taxon>
        <taxon>Shewanellaceae</taxon>
        <taxon>Shewanella</taxon>
    </lineage>
</organism>
<dbReference type="Gene3D" id="3.30.450.20">
    <property type="entry name" value="PAS domain"/>
    <property type="match status" value="2"/>
</dbReference>
<dbReference type="Pfam" id="PF08447">
    <property type="entry name" value="PAS_3"/>
    <property type="match status" value="1"/>
</dbReference>
<dbReference type="CDD" id="cd00130">
    <property type="entry name" value="PAS"/>
    <property type="match status" value="1"/>
</dbReference>
<dbReference type="InterPro" id="IPR000160">
    <property type="entry name" value="GGDEF_dom"/>
</dbReference>
<dbReference type="InterPro" id="IPR011110">
    <property type="entry name" value="Reg_prop"/>
</dbReference>
<dbReference type="InterPro" id="IPR000014">
    <property type="entry name" value="PAS"/>
</dbReference>
<feature type="domain" description="EAL" evidence="5">
    <location>
        <begin position="1183"/>
        <end position="1437"/>
    </location>
</feature>
<dbReference type="KEGG" id="swp:swp_3135"/>
<dbReference type="SMART" id="SM00052">
    <property type="entry name" value="EAL"/>
    <property type="match status" value="1"/>
</dbReference>
<keyword evidence="8" id="KW-1185">Reference proteome</keyword>
<dbReference type="Gene3D" id="2.130.10.10">
    <property type="entry name" value="YVTN repeat-like/Quinoprotein amine dehydrogenase"/>
    <property type="match status" value="2"/>
</dbReference>
<reference evidence="7 8" key="1">
    <citation type="journal article" date="2008" name="PLoS ONE">
        <title>Environmental adaptation: genomic analysis of the piezotolerant and psychrotolerant deep-sea iron reducing bacterium Shewanella piezotolerans WP3.</title>
        <authorList>
            <person name="Wang F."/>
            <person name="Wang J."/>
            <person name="Jian H."/>
            <person name="Zhang B."/>
            <person name="Li S."/>
            <person name="Wang F."/>
            <person name="Zeng X."/>
            <person name="Gao L."/>
            <person name="Bartlett D.H."/>
            <person name="Yu J."/>
            <person name="Hu S."/>
            <person name="Xiao X."/>
        </authorList>
    </citation>
    <scope>NUCLEOTIDE SEQUENCE [LARGE SCALE GENOMIC DNA]</scope>
    <source>
        <strain evidence="8">WP3 / JCM 13877</strain>
    </source>
</reference>
<proteinExistence type="predicted"/>
<accession>B8CPY2</accession>
<dbReference type="InterPro" id="IPR000700">
    <property type="entry name" value="PAS-assoc_C"/>
</dbReference>
<dbReference type="Gene3D" id="2.60.40.10">
    <property type="entry name" value="Immunoglobulins"/>
    <property type="match status" value="1"/>
</dbReference>
<dbReference type="InterPro" id="IPR011123">
    <property type="entry name" value="Y_Y_Y"/>
</dbReference>
<evidence type="ECO:0000259" key="4">
    <source>
        <dbReference type="PROSITE" id="PS50113"/>
    </source>
</evidence>
<dbReference type="EC" id="3.1.4.52" evidence="1"/>
<dbReference type="CDD" id="cd01948">
    <property type="entry name" value="EAL"/>
    <property type="match status" value="1"/>
</dbReference>
<dbReference type="InterPro" id="IPR050706">
    <property type="entry name" value="Cyclic-di-GMP_PDE-like"/>
</dbReference>
<evidence type="ECO:0000259" key="3">
    <source>
        <dbReference type="PROSITE" id="PS50112"/>
    </source>
</evidence>
<sequence>MTSLSEKVSIIPCCLMTLTKNKIKNMPKTLLKIVLFLLVSFVPIQSSLAFTLNAVSLGVPEGLSQSNLTSIVEDDDGYVWIGTLNGLNRYDGKHFRHYFPSARNELASAFIRSLYISQSGSMYVGTDKGLSIYDSSLDKLVSSKNLGFEINDAIWTINEYNNNIFIGTENAIYILSELNNKKLSLKNKYSGDFGTVKNIIMFENTMFIRNYSGFIYSISDRVDLVTNNANAIKVINGKLIIFKNNGAFEYSNGNLVNYSAIELISVTEQSDFNLGLDKNSVFMIDNVKQPVFIGKLNVSEKSLEHPQIIRGRTKTFILNQNDGFFIIDDDSNLIKTKIVSGGNVWSISPNSKNNLVVASDDQFIRLYDKDLNIIELYDSKVKGPKSAVKIGNLIYVASSKGFFSINVDNGIINDILEGTFFIAKSKKDGGSIFIGSTSGTILQYYVTTGFTQEYIIDKGNPVFDIKENNNSLFVATQGGLFELANDLVTPVYTKQMVLSIDIYNEEILFGTSSGLESLSTKSGGPELIYSKNNPIFSITQNNNFILASSVNEVILKDKKDDKLYNLTKELGVQEEYNTHAILKGNEEIYIGGISGVSFVSINRMMEYLSSRETLDVTLDELLIFNIPETPNGGVLNNKLSKTEKLKLKYSDYPFTISFHSPRSPLKDINYIYQMRGLSESLINSEGINSATYTNLSPGDYEFAVYAIDPVSGKHGSEKTLSIEITPPWWLSTPAKALYFLVVLLISIATIKIAMRRRVVQRQIAKSEERLKLSLWGSGDEMWDWDIETGQIYRSNIWGSLEFPRDGQRSGQEGEESNIHPMDQIRVRDALNKHFYGETDHFEAAYRVKGKSDDWVWILDRAKIVERDENDNALRMTGTIKNISNFKQAEEQLRLFERAIQNISEGMFILDNEFCFVEVNEACCDLSMLSKKDFIGTLFNFDLYPDSYSEQIRSILKQQGRWSNEVESARGNGTSFLMELTIDAIYDEQGELSHYVGIFSDVSRRKQQEEELRKLTNNDLLTNLPNRSNLMVTLGNLVKRDSHHTLMVLDLDNFKKINDSLGHQVGDELLILVSERIQAAVPHHTSIYRLGGDEFAILIDKNPDIGVSAVIAKTVIHAFESAFQLSAEKVVVGVSIGIVLYPEDDQNEQALLRKADIAMYHAKSAGGNRYQFYSESLNKNAIRQLEVENLIREGIKDDLFEVYYQPKIDLKTGNMAGMEALVRLNHPEHGLIPPNSFIPLAEENGLIVEIGDIVLKKACFAAQKWRSQGLFNGRVAVNLSSKQFALPDLQQRIESVLRLTQLPAANLELEITEGTVIREPEKAIKVMQQLSKMGVSLALDDFGTGYSSLSYLKRFPIHTLKIDKAFVDDIDKSDRDLKMVDSIITIAHNMGLSVVGEGVEETSQLSILRALKCEEIQGYIYSKAVTEHEFTNLLHNDTNAKPLKAISLNKAQ</sequence>
<evidence type="ECO:0000256" key="2">
    <source>
        <dbReference type="ARBA" id="ARBA00022636"/>
    </source>
</evidence>
<dbReference type="InterPro" id="IPR035965">
    <property type="entry name" value="PAS-like_dom_sf"/>
</dbReference>
<gene>
    <name evidence="7" type="ordered locus">swp_3135</name>
</gene>
<dbReference type="InterPro" id="IPR029787">
    <property type="entry name" value="Nucleotide_cyclase"/>
</dbReference>
<dbReference type="NCBIfam" id="TIGR00229">
    <property type="entry name" value="sensory_box"/>
    <property type="match status" value="1"/>
</dbReference>
<dbReference type="FunFam" id="3.20.20.450:FF:000001">
    <property type="entry name" value="Cyclic di-GMP phosphodiesterase yahA"/>
    <property type="match status" value="1"/>
</dbReference>
<feature type="domain" description="GGDEF" evidence="6">
    <location>
        <begin position="1041"/>
        <end position="1174"/>
    </location>
</feature>
<dbReference type="HOGENOM" id="CLU_003758_3_0_6"/>
<evidence type="ECO:0000259" key="5">
    <source>
        <dbReference type="PROSITE" id="PS50883"/>
    </source>
</evidence>
<dbReference type="SMART" id="SM00086">
    <property type="entry name" value="PAC"/>
    <property type="match status" value="2"/>
</dbReference>
<dbReference type="InterPro" id="IPR001610">
    <property type="entry name" value="PAC"/>
</dbReference>
<evidence type="ECO:0000256" key="1">
    <source>
        <dbReference type="ARBA" id="ARBA00012282"/>
    </source>
</evidence>
<dbReference type="GO" id="GO:0071111">
    <property type="term" value="F:cyclic-guanylate-specific phosphodiesterase activity"/>
    <property type="evidence" value="ECO:0007669"/>
    <property type="project" value="UniProtKB-EC"/>
</dbReference>
<dbReference type="STRING" id="225849.swp_3135"/>